<keyword evidence="3" id="KW-1185">Reference proteome</keyword>
<dbReference type="AlphaFoldDB" id="A0A8E6EYR6"/>
<dbReference type="EMBL" id="CP074694">
    <property type="protein sequence ID" value="QVL32636.1"/>
    <property type="molecule type" value="Genomic_DNA"/>
</dbReference>
<feature type="compositionally biased region" description="Basic and acidic residues" evidence="1">
    <location>
        <begin position="51"/>
        <end position="62"/>
    </location>
</feature>
<feature type="region of interest" description="Disordered" evidence="1">
    <location>
        <begin position="26"/>
        <end position="62"/>
    </location>
</feature>
<accession>A0A8E6EYR6</accession>
<protein>
    <recommendedName>
        <fullName evidence="4">Lipoprotein</fullName>
    </recommendedName>
</protein>
<evidence type="ECO:0008006" key="4">
    <source>
        <dbReference type="Google" id="ProtNLM"/>
    </source>
</evidence>
<name>A0A8E6EYR6_9BACT</name>
<sequence length="62" mass="6565">MKRRLVQIGSACMCGIILLAGSGCGDSSGTPNSEFVVPKLSNGRQGPTELKNTKIDKSKQQK</sequence>
<dbReference type="PROSITE" id="PS51257">
    <property type="entry name" value="PROKAR_LIPOPROTEIN"/>
    <property type="match status" value="1"/>
</dbReference>
<dbReference type="Proteomes" id="UP000676194">
    <property type="component" value="Chromosome"/>
</dbReference>
<evidence type="ECO:0000313" key="2">
    <source>
        <dbReference type="EMBL" id="QVL32636.1"/>
    </source>
</evidence>
<evidence type="ECO:0000313" key="3">
    <source>
        <dbReference type="Proteomes" id="UP000676194"/>
    </source>
</evidence>
<proteinExistence type="predicted"/>
<gene>
    <name evidence="2" type="ORF">KIH39_01585</name>
</gene>
<evidence type="ECO:0000256" key="1">
    <source>
        <dbReference type="SAM" id="MobiDB-lite"/>
    </source>
</evidence>
<dbReference type="KEGG" id="tsph:KIH39_01585"/>
<organism evidence="2 3">
    <name type="scientific">Telmatocola sphagniphila</name>
    <dbReference type="NCBI Taxonomy" id="1123043"/>
    <lineage>
        <taxon>Bacteria</taxon>
        <taxon>Pseudomonadati</taxon>
        <taxon>Planctomycetota</taxon>
        <taxon>Planctomycetia</taxon>
        <taxon>Gemmatales</taxon>
        <taxon>Gemmataceae</taxon>
    </lineage>
</organism>
<reference evidence="2" key="1">
    <citation type="submission" date="2021-05" db="EMBL/GenBank/DDBJ databases">
        <title>Complete genome sequence of the cellulolytic planctomycete Telmatocola sphagniphila SP2T and characterization of the first cellulase from planctomycetes.</title>
        <authorList>
            <person name="Rakitin A.L."/>
            <person name="Beletsky A.V."/>
            <person name="Naumoff D.G."/>
            <person name="Kulichevskaya I.S."/>
            <person name="Mardanov A.V."/>
            <person name="Ravin N.V."/>
            <person name="Dedysh S.N."/>
        </authorList>
    </citation>
    <scope>NUCLEOTIDE SEQUENCE</scope>
    <source>
        <strain evidence="2">SP2T</strain>
    </source>
</reference>
<dbReference type="RefSeq" id="WP_213497528.1">
    <property type="nucleotide sequence ID" value="NZ_CP074694.1"/>
</dbReference>